<gene>
    <name evidence="1" type="ORF">Cboi01_000474700</name>
</gene>
<comment type="caution">
    <text evidence="1">The sequence shown here is derived from an EMBL/GenBank/DDBJ whole genome shotgun (WGS) entry which is preliminary data.</text>
</comment>
<evidence type="ECO:0000313" key="1">
    <source>
        <dbReference type="EMBL" id="GME97842.1"/>
    </source>
</evidence>
<reference evidence="1" key="1">
    <citation type="submission" date="2023-04" db="EMBL/GenBank/DDBJ databases">
        <title>Candida boidinii NBRC 1967.</title>
        <authorList>
            <person name="Ichikawa N."/>
            <person name="Sato H."/>
            <person name="Tonouchi N."/>
        </authorList>
    </citation>
    <scope>NUCLEOTIDE SEQUENCE</scope>
    <source>
        <strain evidence="1">NBRC 1967</strain>
    </source>
</reference>
<sequence length="556" mass="63219">MNYQELIPGLSCIVSFAKIIYIKDISGNNVQNNNANNNDIQQFRRQQQQSQQQQQSHNHRQMSQQSQQTNNGNHYSSLQQQQNQVPKITTSNADDNNNNHTGNNNNNNGNSHEDNDTLDEFPTTTLNDKYDLFKENLSTVMNDNKNLLTEDETIQLRHLISQAIKFTKIRKHDLGKLPEPLSIRQYDSPKLREIRKQIDSNQLSKLDIEELALNMYDELPELASDYLGNTIVQKLFDVCDSTIRDIMNVKLKPYLAQMGAHKNGTWAAQKLINTVSSKRERFLISESLRPYAVELFNDQYANYVIHGVLKFGSPWSDFIIESILNSFMEISKNRFGARAIRTCLESDAINKENIIAVATCVLTWCWELIMDNNGSLLITWYLDTCQILEDRHYLLAKILTNDETNLVDESSENKTNTDISTTVPTIKLNDSDNAVPSSTHSLVKVCCSKLGNLSVAKILNYRNDFKARDLILKKLFGQDLLDGLKNSNDINFESNPEAPESNTTTSVVPNNNTTTTPIKEEKLSDEPSSNNDDKNSHSRTQSNTSSSDFIYSNIRS</sequence>
<proteinExistence type="predicted"/>
<protein>
    <submittedName>
        <fullName evidence="1">Unnamed protein product</fullName>
    </submittedName>
</protein>
<evidence type="ECO:0000313" key="2">
    <source>
        <dbReference type="Proteomes" id="UP001165101"/>
    </source>
</evidence>
<keyword evidence="2" id="KW-1185">Reference proteome</keyword>
<name>A0ACB5TYS3_CANBO</name>
<organism evidence="1 2">
    <name type="scientific">Candida boidinii</name>
    <name type="common">Yeast</name>
    <dbReference type="NCBI Taxonomy" id="5477"/>
    <lineage>
        <taxon>Eukaryota</taxon>
        <taxon>Fungi</taxon>
        <taxon>Dikarya</taxon>
        <taxon>Ascomycota</taxon>
        <taxon>Saccharomycotina</taxon>
        <taxon>Pichiomycetes</taxon>
        <taxon>Pichiales</taxon>
        <taxon>Pichiaceae</taxon>
        <taxon>Ogataea</taxon>
        <taxon>Ogataea/Candida clade</taxon>
    </lineage>
</organism>
<accession>A0ACB5TYS3</accession>
<dbReference type="EMBL" id="BSXV01003213">
    <property type="protein sequence ID" value="GME97842.1"/>
    <property type="molecule type" value="Genomic_DNA"/>
</dbReference>
<dbReference type="Proteomes" id="UP001165101">
    <property type="component" value="Unassembled WGS sequence"/>
</dbReference>